<dbReference type="RefSeq" id="XP_033685995.1">
    <property type="nucleotide sequence ID" value="XM_033821418.1"/>
</dbReference>
<organism evidence="2 3">
    <name type="scientific">Trematosphaeria pertusa</name>
    <dbReference type="NCBI Taxonomy" id="390896"/>
    <lineage>
        <taxon>Eukaryota</taxon>
        <taxon>Fungi</taxon>
        <taxon>Dikarya</taxon>
        <taxon>Ascomycota</taxon>
        <taxon>Pezizomycotina</taxon>
        <taxon>Dothideomycetes</taxon>
        <taxon>Pleosporomycetidae</taxon>
        <taxon>Pleosporales</taxon>
        <taxon>Massarineae</taxon>
        <taxon>Trematosphaeriaceae</taxon>
        <taxon>Trematosphaeria</taxon>
    </lineage>
</organism>
<keyword evidence="3" id="KW-1185">Reference proteome</keyword>
<evidence type="ECO:0000256" key="1">
    <source>
        <dbReference type="SAM" id="MobiDB-lite"/>
    </source>
</evidence>
<reference evidence="2" key="1">
    <citation type="journal article" date="2020" name="Stud. Mycol.">
        <title>101 Dothideomycetes genomes: a test case for predicting lifestyles and emergence of pathogens.</title>
        <authorList>
            <person name="Haridas S."/>
            <person name="Albert R."/>
            <person name="Binder M."/>
            <person name="Bloem J."/>
            <person name="Labutti K."/>
            <person name="Salamov A."/>
            <person name="Andreopoulos B."/>
            <person name="Baker S."/>
            <person name="Barry K."/>
            <person name="Bills G."/>
            <person name="Bluhm B."/>
            <person name="Cannon C."/>
            <person name="Castanera R."/>
            <person name="Culley D."/>
            <person name="Daum C."/>
            <person name="Ezra D."/>
            <person name="Gonzalez J."/>
            <person name="Henrissat B."/>
            <person name="Kuo A."/>
            <person name="Liang C."/>
            <person name="Lipzen A."/>
            <person name="Lutzoni F."/>
            <person name="Magnuson J."/>
            <person name="Mondo S."/>
            <person name="Nolan M."/>
            <person name="Ohm R."/>
            <person name="Pangilinan J."/>
            <person name="Park H.-J."/>
            <person name="Ramirez L."/>
            <person name="Alfaro M."/>
            <person name="Sun H."/>
            <person name="Tritt A."/>
            <person name="Yoshinaga Y."/>
            <person name="Zwiers L.-H."/>
            <person name="Turgeon B."/>
            <person name="Goodwin S."/>
            <person name="Spatafora J."/>
            <person name="Crous P."/>
            <person name="Grigoriev I."/>
        </authorList>
    </citation>
    <scope>NUCLEOTIDE SEQUENCE</scope>
    <source>
        <strain evidence="2">CBS 122368</strain>
    </source>
</reference>
<feature type="compositionally biased region" description="Basic and acidic residues" evidence="1">
    <location>
        <begin position="202"/>
        <end position="211"/>
    </location>
</feature>
<evidence type="ECO:0000313" key="3">
    <source>
        <dbReference type="Proteomes" id="UP000800094"/>
    </source>
</evidence>
<dbReference type="EMBL" id="ML987193">
    <property type="protein sequence ID" value="KAF2250991.1"/>
    <property type="molecule type" value="Genomic_DNA"/>
</dbReference>
<accession>A0A6A6IKP9</accession>
<name>A0A6A6IKP9_9PLEO</name>
<dbReference type="Proteomes" id="UP000800094">
    <property type="component" value="Unassembled WGS sequence"/>
</dbReference>
<dbReference type="GeneID" id="54574748"/>
<dbReference type="PANTHER" id="PTHR38846">
    <property type="entry name" value="C3H1-TYPE DOMAIN-CONTAINING PROTEIN"/>
    <property type="match status" value="1"/>
</dbReference>
<evidence type="ECO:0000313" key="2">
    <source>
        <dbReference type="EMBL" id="KAF2250991.1"/>
    </source>
</evidence>
<feature type="region of interest" description="Disordered" evidence="1">
    <location>
        <begin position="172"/>
        <end position="211"/>
    </location>
</feature>
<dbReference type="AlphaFoldDB" id="A0A6A6IKP9"/>
<dbReference type="PANTHER" id="PTHR38846:SF1">
    <property type="entry name" value="C3H1-TYPE DOMAIN-CONTAINING PROTEIN"/>
    <property type="match status" value="1"/>
</dbReference>
<sequence length="211" mass="24637">MHRQTGLPKSEVHLFDNHFAHFPGFQPEKTAPFAEEFVRLARSQGWEENSQDYRVQQVAALMKEYDCHFPTPQVNEDNVELGEEEKELRRYQLLCRECGKKEGDTVEECVSFLQGKPYTNIVDLIDKRRTGQPIELFSDFRKFKKYTLKTPGKCIDRNIAKEDGLLRSLLQDFRRGPDPNGTDRVLRSNSRDFSGRVQKTWAEPKRRANKA</sequence>
<proteinExistence type="predicted"/>
<dbReference type="OrthoDB" id="3798049at2759"/>
<protein>
    <submittedName>
        <fullName evidence="2">Uncharacterized protein</fullName>
    </submittedName>
</protein>
<feature type="compositionally biased region" description="Basic and acidic residues" evidence="1">
    <location>
        <begin position="184"/>
        <end position="194"/>
    </location>
</feature>
<gene>
    <name evidence="2" type="ORF">BU26DRAFT_274359</name>
</gene>